<keyword evidence="7" id="KW-0687">Ribonucleoprotein</keyword>
<dbReference type="GO" id="GO:0005840">
    <property type="term" value="C:ribosome"/>
    <property type="evidence" value="ECO:0007669"/>
    <property type="project" value="UniProtKB-KW"/>
</dbReference>
<feature type="binding site" evidence="6">
    <location>
        <position position="147"/>
    </location>
    <ligand>
        <name>S-adenosyl-L-methionine</name>
        <dbReference type="ChEBI" id="CHEBI:59789"/>
    </ligand>
</feature>
<feature type="binding site" evidence="6">
    <location>
        <position position="126"/>
    </location>
    <ligand>
        <name>S-adenosyl-L-methionine</name>
        <dbReference type="ChEBI" id="CHEBI:59789"/>
    </ligand>
</feature>
<dbReference type="NCBIfam" id="NF001785">
    <property type="entry name" value="PRK00517.2-2"/>
    <property type="match status" value="1"/>
</dbReference>
<keyword evidence="3 6" id="KW-0489">Methyltransferase</keyword>
<dbReference type="GO" id="GO:0032259">
    <property type="term" value="P:methylation"/>
    <property type="evidence" value="ECO:0007669"/>
    <property type="project" value="UniProtKB-KW"/>
</dbReference>
<dbReference type="Proteomes" id="UP001241110">
    <property type="component" value="Unassembled WGS sequence"/>
</dbReference>
<keyword evidence="4 6" id="KW-0808">Transferase</keyword>
<comment type="similarity">
    <text evidence="1 6">Belongs to the methyltransferase superfamily. PrmA family.</text>
</comment>
<dbReference type="RefSeq" id="WP_313978695.1">
    <property type="nucleotide sequence ID" value="NZ_JASJOS010000005.1"/>
</dbReference>
<dbReference type="InterPro" id="IPR029063">
    <property type="entry name" value="SAM-dependent_MTases_sf"/>
</dbReference>
<protein>
    <recommendedName>
        <fullName evidence="6">Ribosomal protein L11 methyltransferase</fullName>
        <shortName evidence="6">L11 Mtase</shortName>
        <ecNumber evidence="6">2.1.1.-</ecNumber>
    </recommendedName>
</protein>
<evidence type="ECO:0000256" key="3">
    <source>
        <dbReference type="ARBA" id="ARBA00022603"/>
    </source>
</evidence>
<dbReference type="PANTHER" id="PTHR43648">
    <property type="entry name" value="ELECTRON TRANSFER FLAVOPROTEIN BETA SUBUNIT LYSINE METHYLTRANSFERASE"/>
    <property type="match status" value="1"/>
</dbReference>
<dbReference type="HAMAP" id="MF_00735">
    <property type="entry name" value="Methyltr_PrmA"/>
    <property type="match status" value="1"/>
</dbReference>
<dbReference type="PANTHER" id="PTHR43648:SF1">
    <property type="entry name" value="ELECTRON TRANSFER FLAVOPROTEIN BETA SUBUNIT LYSINE METHYLTRANSFERASE"/>
    <property type="match status" value="1"/>
</dbReference>
<name>A0AAE3U8I2_9BACT</name>
<evidence type="ECO:0000256" key="1">
    <source>
        <dbReference type="ARBA" id="ARBA00009741"/>
    </source>
</evidence>
<keyword evidence="2 6" id="KW-0963">Cytoplasm</keyword>
<feature type="binding site" evidence="6">
    <location>
        <position position="169"/>
    </location>
    <ligand>
        <name>S-adenosyl-L-methionine</name>
        <dbReference type="ChEBI" id="CHEBI:59789"/>
    </ligand>
</feature>
<dbReference type="GO" id="GO:0008276">
    <property type="term" value="F:protein methyltransferase activity"/>
    <property type="evidence" value="ECO:0007669"/>
    <property type="project" value="UniProtKB-UniRule"/>
</dbReference>
<evidence type="ECO:0000256" key="6">
    <source>
        <dbReference type="HAMAP-Rule" id="MF_00735"/>
    </source>
</evidence>
<comment type="catalytic activity">
    <reaction evidence="6">
        <text>L-lysyl-[protein] + 3 S-adenosyl-L-methionine = N(6),N(6),N(6)-trimethyl-L-lysyl-[protein] + 3 S-adenosyl-L-homocysteine + 3 H(+)</text>
        <dbReference type="Rhea" id="RHEA:54192"/>
        <dbReference type="Rhea" id="RHEA-COMP:9752"/>
        <dbReference type="Rhea" id="RHEA-COMP:13826"/>
        <dbReference type="ChEBI" id="CHEBI:15378"/>
        <dbReference type="ChEBI" id="CHEBI:29969"/>
        <dbReference type="ChEBI" id="CHEBI:57856"/>
        <dbReference type="ChEBI" id="CHEBI:59789"/>
        <dbReference type="ChEBI" id="CHEBI:61961"/>
    </reaction>
</comment>
<keyword evidence="7" id="KW-0689">Ribosomal protein</keyword>
<dbReference type="CDD" id="cd02440">
    <property type="entry name" value="AdoMet_MTases"/>
    <property type="match status" value="1"/>
</dbReference>
<dbReference type="GO" id="GO:0005737">
    <property type="term" value="C:cytoplasm"/>
    <property type="evidence" value="ECO:0007669"/>
    <property type="project" value="UniProtKB-SubCell"/>
</dbReference>
<dbReference type="AlphaFoldDB" id="A0AAE3U8I2"/>
<dbReference type="PIRSF" id="PIRSF000401">
    <property type="entry name" value="RPL11_MTase"/>
    <property type="match status" value="1"/>
</dbReference>
<dbReference type="EC" id="2.1.1.-" evidence="6"/>
<gene>
    <name evidence="6 7" type="primary">prmA</name>
    <name evidence="7" type="ORF">QNI16_12035</name>
</gene>
<evidence type="ECO:0000313" key="7">
    <source>
        <dbReference type="EMBL" id="MDJ1481218.1"/>
    </source>
</evidence>
<feature type="binding site" evidence="6">
    <location>
        <position position="212"/>
    </location>
    <ligand>
        <name>S-adenosyl-L-methionine</name>
        <dbReference type="ChEBI" id="CHEBI:59789"/>
    </ligand>
</feature>
<keyword evidence="5 6" id="KW-0949">S-adenosyl-L-methionine</keyword>
<comment type="subcellular location">
    <subcellularLocation>
        <location evidence="6">Cytoplasm</location>
    </subcellularLocation>
</comment>
<dbReference type="InterPro" id="IPR004498">
    <property type="entry name" value="Ribosomal_PrmA_MeTrfase"/>
</dbReference>
<dbReference type="Pfam" id="PF06325">
    <property type="entry name" value="PrmA"/>
    <property type="match status" value="1"/>
</dbReference>
<comment type="function">
    <text evidence="6">Methylates ribosomal protein L11.</text>
</comment>
<proteinExistence type="inferred from homology"/>
<reference evidence="7" key="1">
    <citation type="submission" date="2023-05" db="EMBL/GenBank/DDBJ databases">
        <authorList>
            <person name="Zhang X."/>
        </authorList>
    </citation>
    <scope>NUCLEOTIDE SEQUENCE</scope>
    <source>
        <strain evidence="7">YF14B1</strain>
    </source>
</reference>
<comment type="caution">
    <text evidence="7">The sequence shown here is derived from an EMBL/GenBank/DDBJ whole genome shotgun (WGS) entry which is preliminary data.</text>
</comment>
<organism evidence="7 8">
    <name type="scientific">Xanthocytophaga flava</name>
    <dbReference type="NCBI Taxonomy" id="3048013"/>
    <lineage>
        <taxon>Bacteria</taxon>
        <taxon>Pseudomonadati</taxon>
        <taxon>Bacteroidota</taxon>
        <taxon>Cytophagia</taxon>
        <taxon>Cytophagales</taxon>
        <taxon>Rhodocytophagaceae</taxon>
        <taxon>Xanthocytophaga</taxon>
    </lineage>
</organism>
<evidence type="ECO:0000313" key="8">
    <source>
        <dbReference type="Proteomes" id="UP001241110"/>
    </source>
</evidence>
<evidence type="ECO:0000256" key="4">
    <source>
        <dbReference type="ARBA" id="ARBA00022679"/>
    </source>
</evidence>
<evidence type="ECO:0000256" key="5">
    <source>
        <dbReference type="ARBA" id="ARBA00022691"/>
    </source>
</evidence>
<dbReference type="Gene3D" id="3.40.50.150">
    <property type="entry name" value="Vaccinia Virus protein VP39"/>
    <property type="match status" value="1"/>
</dbReference>
<sequence>MDFIELKVFVSPEWAEIIIAELAEIGYESFVEFDEGIIAYVQKLQFSEELWQSVVEKYTDFVTIDYTVAEMQRKNWNEEWEKNYQPIVIDDQCIVKASFHKIDEKYPYEITINPQMSFGTGHHETTTLILQSQLQLEHEGLKVMDAGSGTGILAIMAQKRGAVLIDAFDIDEWAVTNAVENCQMNQSDKVRVQQGTIASVQLEDVYDIILANINRNILLDEMPLYASKLVSGGTLLLSGFYEQDIPELEKRASEFQLVKKQQTSKHQWASLWFEKR</sequence>
<dbReference type="InterPro" id="IPR050078">
    <property type="entry name" value="Ribosomal_L11_MeTrfase_PrmA"/>
</dbReference>
<evidence type="ECO:0000256" key="2">
    <source>
        <dbReference type="ARBA" id="ARBA00022490"/>
    </source>
</evidence>
<dbReference type="SUPFAM" id="SSF53335">
    <property type="entry name" value="S-adenosyl-L-methionine-dependent methyltransferases"/>
    <property type="match status" value="1"/>
</dbReference>
<accession>A0AAE3U8I2</accession>
<dbReference type="EMBL" id="JASJOS010000005">
    <property type="protein sequence ID" value="MDJ1481218.1"/>
    <property type="molecule type" value="Genomic_DNA"/>
</dbReference>